<dbReference type="AlphaFoldDB" id="A0A1I3D342"/>
<name>A0A1I3D342_9PLAN</name>
<feature type="region of interest" description="Disordered" evidence="1">
    <location>
        <begin position="271"/>
        <end position="305"/>
    </location>
</feature>
<evidence type="ECO:0000313" key="4">
    <source>
        <dbReference type="Proteomes" id="UP000199518"/>
    </source>
</evidence>
<dbReference type="Proteomes" id="UP000199518">
    <property type="component" value="Unassembled WGS sequence"/>
</dbReference>
<feature type="compositionally biased region" description="Polar residues" evidence="1">
    <location>
        <begin position="280"/>
        <end position="305"/>
    </location>
</feature>
<organism evidence="3 4">
    <name type="scientific">Planctomicrobium piriforme</name>
    <dbReference type="NCBI Taxonomy" id="1576369"/>
    <lineage>
        <taxon>Bacteria</taxon>
        <taxon>Pseudomonadati</taxon>
        <taxon>Planctomycetota</taxon>
        <taxon>Planctomycetia</taxon>
        <taxon>Planctomycetales</taxon>
        <taxon>Planctomycetaceae</taxon>
        <taxon>Planctomicrobium</taxon>
    </lineage>
</organism>
<evidence type="ECO:0000313" key="3">
    <source>
        <dbReference type="EMBL" id="SFH81107.1"/>
    </source>
</evidence>
<feature type="signal peptide" evidence="2">
    <location>
        <begin position="1"/>
        <end position="27"/>
    </location>
</feature>
<keyword evidence="2" id="KW-0732">Signal</keyword>
<keyword evidence="4" id="KW-1185">Reference proteome</keyword>
<evidence type="ECO:0000256" key="1">
    <source>
        <dbReference type="SAM" id="MobiDB-lite"/>
    </source>
</evidence>
<reference evidence="4" key="1">
    <citation type="submission" date="2016-10" db="EMBL/GenBank/DDBJ databases">
        <authorList>
            <person name="Varghese N."/>
            <person name="Submissions S."/>
        </authorList>
    </citation>
    <scope>NUCLEOTIDE SEQUENCE [LARGE SCALE GENOMIC DNA]</scope>
    <source>
        <strain evidence="4">DSM 26348</strain>
    </source>
</reference>
<sequence>MFGIRTRAFTGLTLLATTCGLTGSAEAQLFPWFNSCGTCQQATVMPVQQMVAAPAMVQSAAVSNCPCMKPVTETVYQDVQKVEYQPVQKVVKAAKVVTVMEDQPVTTYQTVNEARTVEVPTYVAQQVTEMQPVTINQSYWQTQWQPVPKYTPCAYDNRPGLMGEMNRMGYAFRNTFTPNYVARREFVPNVVASEVAVTRTVQIPTTRQVTYNVSKMVPMTTTQKVPVQRMVWEDQTVTAMVPVTTTQRVAVGTQTRMVYSGDLGVTASAAEPVPTAAKQDPNTSANKGSTRLQSAPSNEIPLQNPTYRRDAAPAQDAAPAVNESPITATSADSVIRVAGWRATRRPAGEEAASGPAISVVQK</sequence>
<feature type="chain" id="PRO_5011458679" description="YTV protein" evidence="2">
    <location>
        <begin position="28"/>
        <end position="362"/>
    </location>
</feature>
<feature type="region of interest" description="Disordered" evidence="1">
    <location>
        <begin position="311"/>
        <end position="330"/>
    </location>
</feature>
<dbReference type="EMBL" id="FOQD01000003">
    <property type="protein sequence ID" value="SFH81107.1"/>
    <property type="molecule type" value="Genomic_DNA"/>
</dbReference>
<accession>A0A1I3D342</accession>
<evidence type="ECO:0008006" key="5">
    <source>
        <dbReference type="Google" id="ProtNLM"/>
    </source>
</evidence>
<evidence type="ECO:0000256" key="2">
    <source>
        <dbReference type="SAM" id="SignalP"/>
    </source>
</evidence>
<gene>
    <name evidence="3" type="ORF">SAMN05421753_10371</name>
</gene>
<dbReference type="OrthoDB" id="208718at2"/>
<dbReference type="RefSeq" id="WP_139228247.1">
    <property type="nucleotide sequence ID" value="NZ_FOQD01000003.1"/>
</dbReference>
<protein>
    <recommendedName>
        <fullName evidence="5">YTV protein</fullName>
    </recommendedName>
</protein>
<proteinExistence type="predicted"/>